<keyword evidence="6" id="KW-0472">Membrane</keyword>
<dbReference type="EMBL" id="JANEYG010000004">
    <property type="protein sequence ID" value="KAJ8923765.1"/>
    <property type="molecule type" value="Genomic_DNA"/>
</dbReference>
<dbReference type="Pfam" id="PF05753">
    <property type="entry name" value="TRAP_beta"/>
    <property type="match status" value="1"/>
</dbReference>
<dbReference type="PANTHER" id="PTHR12861">
    <property type="entry name" value="TRANSLOCON-ASSOCIATED PROTEIN, BETA SUBUNIT PRECURSOR TRAP-BETA SIGNAL SEQUENCE RECEPTOR BETA SUBUNIT"/>
    <property type="match status" value="1"/>
</dbReference>
<dbReference type="GO" id="GO:0048513">
    <property type="term" value="P:animal organ development"/>
    <property type="evidence" value="ECO:0007669"/>
    <property type="project" value="UniProtKB-ARBA"/>
</dbReference>
<proteinExistence type="inferred from homology"/>
<dbReference type="PANTHER" id="PTHR12861:SF3">
    <property type="entry name" value="TRANSLOCON-ASSOCIATED PROTEIN SUBUNIT BETA"/>
    <property type="match status" value="1"/>
</dbReference>
<evidence type="ECO:0000313" key="9">
    <source>
        <dbReference type="EMBL" id="KAJ8923765.1"/>
    </source>
</evidence>
<gene>
    <name evidence="9" type="ORF">NQ315_010347</name>
</gene>
<dbReference type="Proteomes" id="UP001159042">
    <property type="component" value="Unassembled WGS sequence"/>
</dbReference>
<feature type="transmembrane region" description="Helical" evidence="6">
    <location>
        <begin position="531"/>
        <end position="553"/>
    </location>
</feature>
<evidence type="ECO:0000259" key="8">
    <source>
        <dbReference type="PROSITE" id="PS50026"/>
    </source>
</evidence>
<evidence type="ECO:0000256" key="2">
    <source>
        <dbReference type="ARBA" id="ARBA00022536"/>
    </source>
</evidence>
<evidence type="ECO:0000256" key="3">
    <source>
        <dbReference type="ARBA" id="ARBA00022837"/>
    </source>
</evidence>
<sequence>MLRWLVVGWLVFNITTELIHALGNLEPPSNSTKLPPCRACRTFVESFKKGLERTSKFKFEGGDTAWEEEKLGSYATSEIRFVEIQEKLCSEVHDGKESCYNLLEEYDETLEEWWFSKQKEEPDLYKYLCIDTFKVCCQDFHFGKDCVPCPGYPDNICNKNGRCKGAGTRKGDGKCFCDKGYTGIYCNECAKSFYAAYKDDNKILCSECHSACEGQCTKAGPSGCVKCKSGWLMDEEKGCLDINECAAPKSPCTPLQFCVNKEGGYRCLDCDRACAGCTGDGPDMCIQCASGYYKKDNVCMDASEEYRKSYVVIARYLTYLGLCITTCIILNKNTYLAAIIGSCVAIYITVAEYMLNSTPRPKDVENQVAEQSTYTMKMYKRISVLLLAVLALVSCDTDEESGPRLLVSKQILNKYLVETKDIEVKYTLYNVGTAAAVSVQLADNGFHPEAFQVVGGHLKSRFDRIPPQSNVTHVVVVRPLRFGYFNFTSAEATYKSSDDPTAVVQVSLSSEPGEGGIIAFRDYDKKFSAHYWDWLAFALMTTPSLAIPLALWYSSKSKYEKLAKPSKKAH</sequence>
<dbReference type="SMART" id="SM00179">
    <property type="entry name" value="EGF_CA"/>
    <property type="match status" value="1"/>
</dbReference>
<dbReference type="GO" id="GO:0005783">
    <property type="term" value="C:endoplasmic reticulum"/>
    <property type="evidence" value="ECO:0007669"/>
    <property type="project" value="TreeGrafter"/>
</dbReference>
<dbReference type="SUPFAM" id="SSF57184">
    <property type="entry name" value="Growth factor receptor domain"/>
    <property type="match status" value="1"/>
</dbReference>
<dbReference type="InterPro" id="IPR009030">
    <property type="entry name" value="Growth_fac_rcpt_cys_sf"/>
</dbReference>
<dbReference type="Gene3D" id="2.10.220.10">
    <property type="entry name" value="Hormone Receptor, Insulin-like Growth Factor Receptor 1, Chain A, domain 2"/>
    <property type="match status" value="1"/>
</dbReference>
<keyword evidence="7" id="KW-0732">Signal</keyword>
<dbReference type="GO" id="GO:0005509">
    <property type="term" value="F:calcium ion binding"/>
    <property type="evidence" value="ECO:0007669"/>
    <property type="project" value="InterPro"/>
</dbReference>
<keyword evidence="6" id="KW-1133">Transmembrane helix</keyword>
<dbReference type="CDD" id="cd00054">
    <property type="entry name" value="EGF_CA"/>
    <property type="match status" value="1"/>
</dbReference>
<organism evidence="9 10">
    <name type="scientific">Exocentrus adspersus</name>
    <dbReference type="NCBI Taxonomy" id="1586481"/>
    <lineage>
        <taxon>Eukaryota</taxon>
        <taxon>Metazoa</taxon>
        <taxon>Ecdysozoa</taxon>
        <taxon>Arthropoda</taxon>
        <taxon>Hexapoda</taxon>
        <taxon>Insecta</taxon>
        <taxon>Pterygota</taxon>
        <taxon>Neoptera</taxon>
        <taxon>Endopterygota</taxon>
        <taxon>Coleoptera</taxon>
        <taxon>Polyphaga</taxon>
        <taxon>Cucujiformia</taxon>
        <taxon>Chrysomeloidea</taxon>
        <taxon>Cerambycidae</taxon>
        <taxon>Lamiinae</taxon>
        <taxon>Acanthocinini</taxon>
        <taxon>Exocentrus</taxon>
    </lineage>
</organism>
<reference evidence="9 10" key="1">
    <citation type="journal article" date="2023" name="Insect Mol. Biol.">
        <title>Genome sequencing provides insights into the evolution of gene families encoding plant cell wall-degrading enzymes in longhorned beetles.</title>
        <authorList>
            <person name="Shin N.R."/>
            <person name="Okamura Y."/>
            <person name="Kirsch R."/>
            <person name="Pauchet Y."/>
        </authorList>
    </citation>
    <scope>NUCLEOTIDE SEQUENCE [LARGE SCALE GENOMIC DNA]</scope>
    <source>
        <strain evidence="9">EAD_L_NR</strain>
    </source>
</reference>
<feature type="disulfide bond" evidence="5">
    <location>
        <begin position="177"/>
        <end position="186"/>
    </location>
</feature>
<dbReference type="InterPro" id="IPR001881">
    <property type="entry name" value="EGF-like_Ca-bd_dom"/>
</dbReference>
<dbReference type="InterPro" id="IPR006212">
    <property type="entry name" value="Furin_repeat"/>
</dbReference>
<dbReference type="PROSITE" id="PS00022">
    <property type="entry name" value="EGF_1"/>
    <property type="match status" value="1"/>
</dbReference>
<evidence type="ECO:0000256" key="1">
    <source>
        <dbReference type="ARBA" id="ARBA00005897"/>
    </source>
</evidence>
<comment type="similarity">
    <text evidence="1">Belongs to the CRELD family.</text>
</comment>
<evidence type="ECO:0000256" key="7">
    <source>
        <dbReference type="SAM" id="SignalP"/>
    </source>
</evidence>
<dbReference type="PROSITE" id="PS50026">
    <property type="entry name" value="EGF_3"/>
    <property type="match status" value="1"/>
</dbReference>
<evidence type="ECO:0000256" key="5">
    <source>
        <dbReference type="PROSITE-ProRule" id="PRU00076"/>
    </source>
</evidence>
<dbReference type="InterPro" id="IPR002049">
    <property type="entry name" value="LE_dom"/>
</dbReference>
<comment type="caution">
    <text evidence="9">The sequence shown here is derived from an EMBL/GenBank/DDBJ whole genome shotgun (WGS) entry which is preliminary data.</text>
</comment>
<keyword evidence="4 5" id="KW-1015">Disulfide bond</keyword>
<dbReference type="InterPro" id="IPR000742">
    <property type="entry name" value="EGF"/>
</dbReference>
<feature type="signal peptide" evidence="7">
    <location>
        <begin position="1"/>
        <end position="21"/>
    </location>
</feature>
<dbReference type="PROSITE" id="PS01248">
    <property type="entry name" value="EGF_LAM_1"/>
    <property type="match status" value="1"/>
</dbReference>
<keyword evidence="2 5" id="KW-0245">EGF-like domain</keyword>
<comment type="caution">
    <text evidence="5">Lacks conserved residue(s) required for the propagation of feature annotation.</text>
</comment>
<feature type="chain" id="PRO_5043888657" description="EGF-like domain-containing protein" evidence="7">
    <location>
        <begin position="22"/>
        <end position="570"/>
    </location>
</feature>
<dbReference type="AlphaFoldDB" id="A0AAV8WCM3"/>
<dbReference type="InterPro" id="IPR018097">
    <property type="entry name" value="EGF_Ca-bd_CS"/>
</dbReference>
<keyword evidence="6" id="KW-0812">Transmembrane</keyword>
<dbReference type="CDD" id="cd00064">
    <property type="entry name" value="FU"/>
    <property type="match status" value="2"/>
</dbReference>
<dbReference type="SMART" id="SM00181">
    <property type="entry name" value="EGF"/>
    <property type="match status" value="3"/>
</dbReference>
<dbReference type="GO" id="GO:0048731">
    <property type="term" value="P:system development"/>
    <property type="evidence" value="ECO:0007669"/>
    <property type="project" value="UniProtKB-ARBA"/>
</dbReference>
<evidence type="ECO:0000313" key="10">
    <source>
        <dbReference type="Proteomes" id="UP001159042"/>
    </source>
</evidence>
<name>A0AAV8WCM3_9CUCU</name>
<keyword evidence="10" id="KW-1185">Reference proteome</keyword>
<keyword evidence="3" id="KW-0106">Calcium</keyword>
<dbReference type="Pfam" id="PF11938">
    <property type="entry name" value="DUF3456"/>
    <property type="match status" value="2"/>
</dbReference>
<accession>A0AAV8WCM3</accession>
<dbReference type="InterPro" id="IPR021852">
    <property type="entry name" value="DUF3456"/>
</dbReference>
<feature type="domain" description="EGF-like" evidence="8">
    <location>
        <begin position="145"/>
        <end position="187"/>
    </location>
</feature>
<dbReference type="SMART" id="SM00261">
    <property type="entry name" value="FU"/>
    <property type="match status" value="2"/>
</dbReference>
<dbReference type="PROSITE" id="PS01187">
    <property type="entry name" value="EGF_CA"/>
    <property type="match status" value="1"/>
</dbReference>
<evidence type="ECO:0000256" key="6">
    <source>
        <dbReference type="SAM" id="Phobius"/>
    </source>
</evidence>
<protein>
    <recommendedName>
        <fullName evidence="8">EGF-like domain-containing protein</fullName>
    </recommendedName>
</protein>
<evidence type="ECO:0000256" key="4">
    <source>
        <dbReference type="ARBA" id="ARBA00023157"/>
    </source>
</evidence>